<accession>A0A0M7B6F5</accession>
<proteinExistence type="predicted"/>
<sequence length="299" mass="32676">MTDRKPGYAAARSVPTYELYGELLSGISGDPVHHEAIRDRSRRHGWTIQAHRHENLAQIFVFHSAGVTFRAGELEHRTTGAVALLVPAGLPHAFRFDEGVAGDVVSLPLSALRPEIRDMVAGGSPFLHPGGSPAFDGLAQMVAQIARLFRDYGPGRAALLRSLAEAAILYFGVDQPAVGIAGPDAAAGDRTRDEHRASEFCTRVEEAFAQDLSVGDYAALLDISPTHLTRLCRHHLGISPARLITQRRMLEAKRLLRFTQHGVAAIGLRCGYKDAAYFVRAFTREIGRSPGRWRDEARG</sequence>
<dbReference type="GO" id="GO:0003700">
    <property type="term" value="F:DNA-binding transcription factor activity"/>
    <property type="evidence" value="ECO:0007669"/>
    <property type="project" value="InterPro"/>
</dbReference>
<evidence type="ECO:0000313" key="6">
    <source>
        <dbReference type="EMBL" id="CUH33265.1"/>
    </source>
</evidence>
<dbReference type="InterPro" id="IPR037923">
    <property type="entry name" value="HTH-like"/>
</dbReference>
<keyword evidence="3" id="KW-0010">Activator</keyword>
<evidence type="ECO:0000256" key="1">
    <source>
        <dbReference type="ARBA" id="ARBA00023015"/>
    </source>
</evidence>
<dbReference type="InterPro" id="IPR047264">
    <property type="entry name" value="Cupin_HpaA-like_N"/>
</dbReference>
<feature type="domain" description="HTH araC/xylS-type" evidence="5">
    <location>
        <begin position="198"/>
        <end position="296"/>
    </location>
</feature>
<name>A0A0M7B6F5_9RHOB</name>
<evidence type="ECO:0000256" key="2">
    <source>
        <dbReference type="ARBA" id="ARBA00023125"/>
    </source>
</evidence>
<dbReference type="InterPro" id="IPR018062">
    <property type="entry name" value="HTH_AraC-typ_CS"/>
</dbReference>
<gene>
    <name evidence="6" type="primary">araC_2</name>
    <name evidence="6" type="ORF">JSE7799_00975</name>
</gene>
<protein>
    <submittedName>
        <fullName evidence="6">Arabinose operon regulatory protein</fullName>
    </submittedName>
</protein>
<keyword evidence="1" id="KW-0805">Transcription regulation</keyword>
<keyword evidence="7" id="KW-1185">Reference proteome</keyword>
<dbReference type="SMART" id="SM00342">
    <property type="entry name" value="HTH_ARAC"/>
    <property type="match status" value="1"/>
</dbReference>
<keyword evidence="4" id="KW-0804">Transcription</keyword>
<dbReference type="PANTHER" id="PTHR46796">
    <property type="entry name" value="HTH-TYPE TRANSCRIPTIONAL ACTIVATOR RHAS-RELATED"/>
    <property type="match status" value="1"/>
</dbReference>
<dbReference type="STRING" id="313367.JSE7799_00975"/>
<dbReference type="GO" id="GO:0043565">
    <property type="term" value="F:sequence-specific DNA binding"/>
    <property type="evidence" value="ECO:0007669"/>
    <property type="project" value="InterPro"/>
</dbReference>
<dbReference type="SUPFAM" id="SSF46689">
    <property type="entry name" value="Homeodomain-like"/>
    <property type="match status" value="1"/>
</dbReference>
<dbReference type="Proteomes" id="UP000049455">
    <property type="component" value="Unassembled WGS sequence"/>
</dbReference>
<dbReference type="PROSITE" id="PS01124">
    <property type="entry name" value="HTH_ARAC_FAMILY_2"/>
    <property type="match status" value="1"/>
</dbReference>
<evidence type="ECO:0000259" key="5">
    <source>
        <dbReference type="PROSITE" id="PS01124"/>
    </source>
</evidence>
<dbReference type="InterPro" id="IPR018060">
    <property type="entry name" value="HTH_AraC"/>
</dbReference>
<organism evidence="6 7">
    <name type="scientific">Jannaschia seosinensis</name>
    <dbReference type="NCBI Taxonomy" id="313367"/>
    <lineage>
        <taxon>Bacteria</taxon>
        <taxon>Pseudomonadati</taxon>
        <taxon>Pseudomonadota</taxon>
        <taxon>Alphaproteobacteria</taxon>
        <taxon>Rhodobacterales</taxon>
        <taxon>Roseobacteraceae</taxon>
        <taxon>Jannaschia</taxon>
    </lineage>
</organism>
<evidence type="ECO:0000313" key="7">
    <source>
        <dbReference type="Proteomes" id="UP000049455"/>
    </source>
</evidence>
<dbReference type="SUPFAM" id="SSF51215">
    <property type="entry name" value="Regulatory protein AraC"/>
    <property type="match status" value="1"/>
</dbReference>
<dbReference type="RefSeq" id="WP_186201842.1">
    <property type="nucleotide sequence ID" value="NZ_CYPR01000055.1"/>
</dbReference>
<dbReference type="Gene3D" id="1.10.10.60">
    <property type="entry name" value="Homeodomain-like"/>
    <property type="match status" value="1"/>
</dbReference>
<dbReference type="EMBL" id="CYPR01000055">
    <property type="protein sequence ID" value="CUH33265.1"/>
    <property type="molecule type" value="Genomic_DNA"/>
</dbReference>
<reference evidence="6 7" key="1">
    <citation type="submission" date="2015-09" db="EMBL/GenBank/DDBJ databases">
        <authorList>
            <person name="Jackson K.R."/>
            <person name="Lunt B.L."/>
            <person name="Fisher J.N.B."/>
            <person name="Gardner A.V."/>
            <person name="Bailey M.E."/>
            <person name="Deus L.M."/>
            <person name="Earl A.S."/>
            <person name="Gibby P.D."/>
            <person name="Hartmann K.A."/>
            <person name="Liu J.E."/>
            <person name="Manci A.M."/>
            <person name="Nielsen D.A."/>
            <person name="Solomon M.B."/>
            <person name="Breakwell D.P."/>
            <person name="Burnett S.H."/>
            <person name="Grose J.H."/>
        </authorList>
    </citation>
    <scope>NUCLEOTIDE SEQUENCE [LARGE SCALE GENOMIC DNA]</scope>
    <source>
        <strain evidence="6 7">CECT 7799</strain>
    </source>
</reference>
<dbReference type="InterPro" id="IPR050204">
    <property type="entry name" value="AraC_XylS_family_regulators"/>
</dbReference>
<evidence type="ECO:0000256" key="4">
    <source>
        <dbReference type="ARBA" id="ARBA00023163"/>
    </source>
</evidence>
<evidence type="ECO:0000256" key="3">
    <source>
        <dbReference type="ARBA" id="ARBA00023159"/>
    </source>
</evidence>
<keyword evidence="2" id="KW-0238">DNA-binding</keyword>
<dbReference type="CDD" id="cd06999">
    <property type="entry name" value="cupin_HpaA-like_N"/>
    <property type="match status" value="1"/>
</dbReference>
<dbReference type="Pfam" id="PF12833">
    <property type="entry name" value="HTH_18"/>
    <property type="match status" value="1"/>
</dbReference>
<dbReference type="PROSITE" id="PS00041">
    <property type="entry name" value="HTH_ARAC_FAMILY_1"/>
    <property type="match status" value="1"/>
</dbReference>
<dbReference type="AlphaFoldDB" id="A0A0M7B6F5"/>
<dbReference type="InterPro" id="IPR009057">
    <property type="entry name" value="Homeodomain-like_sf"/>
</dbReference>